<evidence type="ECO:0000313" key="11">
    <source>
        <dbReference type="EMBL" id="KAK6342499.1"/>
    </source>
</evidence>
<keyword evidence="4" id="KW-0479">Metal-binding</keyword>
<keyword evidence="3" id="KW-0624">Polysaccharide degradation</keyword>
<dbReference type="GO" id="GO:0030600">
    <property type="term" value="F:feruloyl esterase activity"/>
    <property type="evidence" value="ECO:0007669"/>
    <property type="project" value="UniProtKB-EC"/>
</dbReference>
<gene>
    <name evidence="11" type="primary">FAEB-2_3</name>
    <name evidence="11" type="ORF">TWF718_007902</name>
</gene>
<evidence type="ECO:0000256" key="8">
    <source>
        <dbReference type="ARBA" id="ARBA00023157"/>
    </source>
</evidence>
<keyword evidence="5 10" id="KW-0732">Signal</keyword>
<evidence type="ECO:0000256" key="4">
    <source>
        <dbReference type="ARBA" id="ARBA00022723"/>
    </source>
</evidence>
<dbReference type="GO" id="GO:0046872">
    <property type="term" value="F:metal ion binding"/>
    <property type="evidence" value="ECO:0007669"/>
    <property type="project" value="UniProtKB-KW"/>
</dbReference>
<dbReference type="PANTHER" id="PTHR33938:SF15">
    <property type="entry name" value="FERULOYL ESTERASE B-RELATED"/>
    <property type="match status" value="1"/>
</dbReference>
<feature type="chain" id="PRO_5042663582" description="Carboxylic ester hydrolase" evidence="10">
    <location>
        <begin position="21"/>
        <end position="532"/>
    </location>
</feature>
<dbReference type="AlphaFoldDB" id="A0AAN8MRW2"/>
<evidence type="ECO:0000313" key="12">
    <source>
        <dbReference type="Proteomes" id="UP001313282"/>
    </source>
</evidence>
<comment type="catalytic activity">
    <reaction evidence="9">
        <text>feruloyl-polysaccharide + H2O = ferulate + polysaccharide.</text>
        <dbReference type="EC" id="3.1.1.73"/>
    </reaction>
</comment>
<name>A0AAN8MRW2_9PEZI</name>
<dbReference type="EMBL" id="JAVHNR010000005">
    <property type="protein sequence ID" value="KAK6342499.1"/>
    <property type="molecule type" value="Genomic_DNA"/>
</dbReference>
<evidence type="ECO:0000256" key="3">
    <source>
        <dbReference type="ARBA" id="ARBA00022651"/>
    </source>
</evidence>
<dbReference type="Gene3D" id="3.40.50.1820">
    <property type="entry name" value="alpha/beta hydrolase"/>
    <property type="match status" value="1"/>
</dbReference>
<keyword evidence="2" id="KW-0719">Serine esterase</keyword>
<proteinExistence type="inferred from homology"/>
<dbReference type="Pfam" id="PF07519">
    <property type="entry name" value="Tannase"/>
    <property type="match status" value="1"/>
</dbReference>
<evidence type="ECO:0000256" key="9">
    <source>
        <dbReference type="ARBA" id="ARBA00034075"/>
    </source>
</evidence>
<dbReference type="InterPro" id="IPR011118">
    <property type="entry name" value="Tannase/feruloyl_esterase"/>
</dbReference>
<protein>
    <recommendedName>
        <fullName evidence="10">Carboxylic ester hydrolase</fullName>
        <ecNumber evidence="10">3.1.1.-</ecNumber>
    </recommendedName>
</protein>
<evidence type="ECO:0000256" key="5">
    <source>
        <dbReference type="ARBA" id="ARBA00022729"/>
    </source>
</evidence>
<accession>A0AAN8MRW2</accession>
<feature type="signal peptide" evidence="10">
    <location>
        <begin position="1"/>
        <end position="20"/>
    </location>
</feature>
<dbReference type="SUPFAM" id="SSF53474">
    <property type="entry name" value="alpha/beta-Hydrolases"/>
    <property type="match status" value="2"/>
</dbReference>
<evidence type="ECO:0000256" key="7">
    <source>
        <dbReference type="ARBA" id="ARBA00022837"/>
    </source>
</evidence>
<keyword evidence="3" id="KW-0858">Xylan degradation</keyword>
<dbReference type="InterPro" id="IPR029058">
    <property type="entry name" value="AB_hydrolase_fold"/>
</dbReference>
<evidence type="ECO:0000256" key="2">
    <source>
        <dbReference type="ARBA" id="ARBA00022487"/>
    </source>
</evidence>
<keyword evidence="7" id="KW-0106">Calcium</keyword>
<dbReference type="EC" id="3.1.1.-" evidence="10"/>
<evidence type="ECO:0000256" key="6">
    <source>
        <dbReference type="ARBA" id="ARBA00022801"/>
    </source>
</evidence>
<dbReference type="GO" id="GO:0045493">
    <property type="term" value="P:xylan catabolic process"/>
    <property type="evidence" value="ECO:0007669"/>
    <property type="project" value="UniProtKB-KW"/>
</dbReference>
<keyword evidence="8" id="KW-1015">Disulfide bond</keyword>
<evidence type="ECO:0000256" key="1">
    <source>
        <dbReference type="ARBA" id="ARBA00006249"/>
    </source>
</evidence>
<dbReference type="Proteomes" id="UP001313282">
    <property type="component" value="Unassembled WGS sequence"/>
</dbReference>
<keyword evidence="6 10" id="KW-0378">Hydrolase</keyword>
<organism evidence="11 12">
    <name type="scientific">Orbilia javanica</name>
    <dbReference type="NCBI Taxonomy" id="47235"/>
    <lineage>
        <taxon>Eukaryota</taxon>
        <taxon>Fungi</taxon>
        <taxon>Dikarya</taxon>
        <taxon>Ascomycota</taxon>
        <taxon>Pezizomycotina</taxon>
        <taxon>Orbiliomycetes</taxon>
        <taxon>Orbiliales</taxon>
        <taxon>Orbiliaceae</taxon>
        <taxon>Orbilia</taxon>
    </lineage>
</organism>
<sequence>MKVLSIAALSAFSLLTPVSAVPSQFVTTCTNLAASFENENTEVLSSTYVLEGTFIPSTEMCTATATTRANLCRVKLKVTTSSTSRVIMEVWMPTNWKNKGKRVIMSGYGAWGGCIPFGEMAWASGLGFAAIGQDSGHTGPSASELSDPEIFKDWVYRSVLVSAQAGKALTNYFYNTPLNKSYYIGCSTGGRVGLKLAQDHPEQFDGIIAAAPANYWPNIEVSEALYAHIVGAPGSPTFLNQAQWAAVEAAILAQCDGIDGVIDTVLENPARCDFRPETMLCGAGQTWELDGCLTVTQIETVKKIHAPLYGNNGRFIYHGVVLGGISSQGYALKYGPTVGSGPRDFLRYVVYNDTSYDLSSFNLDTADLIMDNDWFGAHSKSPDLSGLQALGKKLLVYHGLSDAIVPPAASYQYYDSVSLNMSLTASELDPFFRFFPVSGLSHCYGGNGASYVGGASQATYLPEALDSVPAENSALMALVKWVEDGEAPETLRGYKLDSTGETLGQKDHCRYPLRTTYKGSGDPNNRGNWECT</sequence>
<reference evidence="11 12" key="1">
    <citation type="submission" date="2019-10" db="EMBL/GenBank/DDBJ databases">
        <authorList>
            <person name="Palmer J.M."/>
        </authorList>
    </citation>
    <scope>NUCLEOTIDE SEQUENCE [LARGE SCALE GENOMIC DNA]</scope>
    <source>
        <strain evidence="11 12">TWF718</strain>
    </source>
</reference>
<evidence type="ECO:0000256" key="10">
    <source>
        <dbReference type="RuleBase" id="RU361238"/>
    </source>
</evidence>
<dbReference type="PANTHER" id="PTHR33938">
    <property type="entry name" value="FERULOYL ESTERASE B-RELATED"/>
    <property type="match status" value="1"/>
</dbReference>
<comment type="similarity">
    <text evidence="1 10">Belongs to the tannase family.</text>
</comment>
<keyword evidence="12" id="KW-1185">Reference proteome</keyword>
<comment type="caution">
    <text evidence="11">The sequence shown here is derived from an EMBL/GenBank/DDBJ whole genome shotgun (WGS) entry which is preliminary data.</text>
</comment>
<keyword evidence="3" id="KW-0119">Carbohydrate metabolism</keyword>